<dbReference type="CDD" id="cd01439">
    <property type="entry name" value="TCCD_inducible_PARP_like"/>
    <property type="match status" value="1"/>
</dbReference>
<dbReference type="Gene3D" id="3.30.720.50">
    <property type="match status" value="1"/>
</dbReference>
<dbReference type="FunFam" id="3.90.228.10:FF:000008">
    <property type="entry name" value="Poly [ADP-ribose] polymerase"/>
    <property type="match status" value="1"/>
</dbReference>
<keyword evidence="10" id="KW-1185">Reference proteome</keyword>
<dbReference type="GO" id="GO:0003950">
    <property type="term" value="F:NAD+ poly-ADP-ribosyltransferase activity"/>
    <property type="evidence" value="ECO:0007669"/>
    <property type="project" value="UniProtKB-UniRule"/>
</dbReference>
<dbReference type="InterPro" id="IPR004170">
    <property type="entry name" value="WWE_dom"/>
</dbReference>
<dbReference type="AlphaFoldDB" id="A0AA89BV85"/>
<dbReference type="PROSITE" id="PS51059">
    <property type="entry name" value="PARP_CATALYTIC"/>
    <property type="match status" value="1"/>
</dbReference>
<dbReference type="GO" id="GO:1990404">
    <property type="term" value="F:NAD+-protein mono-ADP-ribosyltransferase activity"/>
    <property type="evidence" value="ECO:0007669"/>
    <property type="project" value="TreeGrafter"/>
</dbReference>
<reference evidence="9" key="1">
    <citation type="submission" date="2019-08" db="EMBL/GenBank/DDBJ databases">
        <title>The improved chromosome-level genome for the pearl oyster Pinctada fucata martensii using PacBio sequencing and Hi-C.</title>
        <authorList>
            <person name="Zheng Z."/>
        </authorList>
    </citation>
    <scope>NUCLEOTIDE SEQUENCE</scope>
    <source>
        <strain evidence="9">ZZ-2019</strain>
        <tissue evidence="9">Adductor muscle</tissue>
    </source>
</reference>
<sequence length="343" mass="38860">FLNICIIAVFQKSHITSVGRQNGVVININTSKGEIVLQGQERDVTRSKADILELLSDIDKHMNEYDKAEAMCKYVQWQFKDGSKWKNTNPMMNMYIEEAHQAKKARVTVKDRSGEEYEIDLKKNEEYEKKNPSKKYEIRRSDVGSRGTDVVGLPERWESGKGNKEVELKPGSGEYEKVKEEFTKKGGPNSIQKIYRVQNPHLYQQYAAKRKSILERNGKNPERWLWHGTSADTIKFIINNGFNRSYCGKNGTAYGNGVYFAVSSSYSVGFCAVDQNGSKHMFSAQVLVGDTCQGQGGMTVLPQKSGGKSYETYDSATDSPSSPNMFIIFHDSQAYPTYHIVFR</sequence>
<feature type="domain" description="PARP catalytic" evidence="8">
    <location>
        <begin position="153"/>
        <end position="343"/>
    </location>
</feature>
<evidence type="ECO:0000256" key="2">
    <source>
        <dbReference type="ARBA" id="ARBA00022676"/>
    </source>
</evidence>
<dbReference type="SUPFAM" id="SSF56399">
    <property type="entry name" value="ADP-ribosylation"/>
    <property type="match status" value="1"/>
</dbReference>
<evidence type="ECO:0000259" key="8">
    <source>
        <dbReference type="PROSITE" id="PS51059"/>
    </source>
</evidence>
<feature type="non-terminal residue" evidence="9">
    <location>
        <position position="1"/>
    </location>
</feature>
<evidence type="ECO:0000313" key="9">
    <source>
        <dbReference type="EMBL" id="KAK3095761.1"/>
    </source>
</evidence>
<dbReference type="Pfam" id="PF00644">
    <property type="entry name" value="PARP"/>
    <property type="match status" value="1"/>
</dbReference>
<keyword evidence="3 6" id="KW-0808">Transferase</keyword>
<dbReference type="EC" id="2.4.2.-" evidence="6"/>
<dbReference type="PROSITE" id="PS50918">
    <property type="entry name" value="WWE"/>
    <property type="match status" value="1"/>
</dbReference>
<organism evidence="9 10">
    <name type="scientific">Pinctada imbricata</name>
    <name type="common">Atlantic pearl-oyster</name>
    <name type="synonym">Pinctada martensii</name>
    <dbReference type="NCBI Taxonomy" id="66713"/>
    <lineage>
        <taxon>Eukaryota</taxon>
        <taxon>Metazoa</taxon>
        <taxon>Spiralia</taxon>
        <taxon>Lophotrochozoa</taxon>
        <taxon>Mollusca</taxon>
        <taxon>Bivalvia</taxon>
        <taxon>Autobranchia</taxon>
        <taxon>Pteriomorphia</taxon>
        <taxon>Pterioida</taxon>
        <taxon>Pterioidea</taxon>
        <taxon>Pteriidae</taxon>
        <taxon>Pinctada</taxon>
    </lineage>
</organism>
<comment type="caution">
    <text evidence="9">The sequence shown here is derived from an EMBL/GenBank/DDBJ whole genome shotgun (WGS) entry which is preliminary data.</text>
</comment>
<dbReference type="GO" id="GO:0070212">
    <property type="term" value="P:protein poly-ADP-ribosylation"/>
    <property type="evidence" value="ECO:0007669"/>
    <property type="project" value="TreeGrafter"/>
</dbReference>
<dbReference type="InterPro" id="IPR037197">
    <property type="entry name" value="WWE_dom_sf"/>
</dbReference>
<dbReference type="InterPro" id="IPR052056">
    <property type="entry name" value="Mono-ARTD/PARP"/>
</dbReference>
<dbReference type="PANTHER" id="PTHR14453:SF102">
    <property type="entry name" value="PROTEIN MONO-ADP-RIBOSYLTRANSFERASE PARP14-LIKE"/>
    <property type="match status" value="1"/>
</dbReference>
<protein>
    <recommendedName>
        <fullName evidence="6">Poly [ADP-ribose] polymerase</fullName>
        <shortName evidence="6">PARP</shortName>
        <ecNumber evidence="6">2.4.2.-</ecNumber>
    </recommendedName>
</protein>
<feature type="domain" description="WWE" evidence="7">
    <location>
        <begin position="63"/>
        <end position="140"/>
    </location>
</feature>
<dbReference type="Pfam" id="PF02825">
    <property type="entry name" value="WWE"/>
    <property type="match status" value="1"/>
</dbReference>
<name>A0AA89BV85_PINIB</name>
<comment type="subcellular location">
    <subcellularLocation>
        <location evidence="1">Nucleus</location>
    </subcellularLocation>
</comment>
<dbReference type="GO" id="GO:0005634">
    <property type="term" value="C:nucleus"/>
    <property type="evidence" value="ECO:0007669"/>
    <property type="project" value="UniProtKB-SubCell"/>
</dbReference>
<proteinExistence type="predicted"/>
<dbReference type="SUPFAM" id="SSF117839">
    <property type="entry name" value="WWE domain"/>
    <property type="match status" value="1"/>
</dbReference>
<evidence type="ECO:0000256" key="1">
    <source>
        <dbReference type="ARBA" id="ARBA00004123"/>
    </source>
</evidence>
<evidence type="ECO:0000313" key="10">
    <source>
        <dbReference type="Proteomes" id="UP001186944"/>
    </source>
</evidence>
<keyword evidence="4 6" id="KW-0520">NAD</keyword>
<evidence type="ECO:0000259" key="7">
    <source>
        <dbReference type="PROSITE" id="PS50918"/>
    </source>
</evidence>
<gene>
    <name evidence="9" type="ORF">FSP39_018696</name>
</gene>
<accession>A0AA89BV85</accession>
<dbReference type="GO" id="GO:0005737">
    <property type="term" value="C:cytoplasm"/>
    <property type="evidence" value="ECO:0007669"/>
    <property type="project" value="TreeGrafter"/>
</dbReference>
<keyword evidence="5" id="KW-0539">Nucleus</keyword>
<dbReference type="InterPro" id="IPR012317">
    <property type="entry name" value="Poly(ADP-ribose)pol_cat_dom"/>
</dbReference>
<keyword evidence="2 6" id="KW-0328">Glycosyltransferase</keyword>
<dbReference type="GO" id="GO:0010629">
    <property type="term" value="P:negative regulation of gene expression"/>
    <property type="evidence" value="ECO:0007669"/>
    <property type="project" value="TreeGrafter"/>
</dbReference>
<dbReference type="Proteomes" id="UP001186944">
    <property type="component" value="Unassembled WGS sequence"/>
</dbReference>
<dbReference type="Gene3D" id="3.90.228.10">
    <property type="match status" value="1"/>
</dbReference>
<evidence type="ECO:0000256" key="3">
    <source>
        <dbReference type="ARBA" id="ARBA00022679"/>
    </source>
</evidence>
<evidence type="ECO:0000256" key="5">
    <source>
        <dbReference type="ARBA" id="ARBA00023242"/>
    </source>
</evidence>
<dbReference type="EMBL" id="VSWD01000008">
    <property type="protein sequence ID" value="KAK3095761.1"/>
    <property type="molecule type" value="Genomic_DNA"/>
</dbReference>
<evidence type="ECO:0000256" key="4">
    <source>
        <dbReference type="ARBA" id="ARBA00023027"/>
    </source>
</evidence>
<dbReference type="PANTHER" id="PTHR14453">
    <property type="entry name" value="PARP/ZINC FINGER CCCH TYPE DOMAIN CONTAINING PROTEIN"/>
    <property type="match status" value="1"/>
</dbReference>
<dbReference type="GO" id="GO:0003714">
    <property type="term" value="F:transcription corepressor activity"/>
    <property type="evidence" value="ECO:0007669"/>
    <property type="project" value="TreeGrafter"/>
</dbReference>
<evidence type="ECO:0000256" key="6">
    <source>
        <dbReference type="RuleBase" id="RU362114"/>
    </source>
</evidence>